<comment type="similarity">
    <text evidence="5">Belongs to the SarZ family.</text>
</comment>
<reference evidence="9 10" key="1">
    <citation type="submission" date="2024-08" db="EMBL/GenBank/DDBJ databases">
        <title>Two novel Cytobacillus novel species.</title>
        <authorList>
            <person name="Liu G."/>
        </authorList>
    </citation>
    <scope>NUCLEOTIDE SEQUENCE [LARGE SCALE GENOMIC DNA]</scope>
    <source>
        <strain evidence="9 10">FJAT-54145</strain>
    </source>
</reference>
<dbReference type="RefSeq" id="WP_389363300.1">
    <property type="nucleotide sequence ID" value="NZ_JBIACK010000013.1"/>
</dbReference>
<feature type="domain" description="HTH marR-type" evidence="8">
    <location>
        <begin position="11"/>
        <end position="138"/>
    </location>
</feature>
<proteinExistence type="inferred from homology"/>
<evidence type="ECO:0000259" key="8">
    <source>
        <dbReference type="PROSITE" id="PS50995"/>
    </source>
</evidence>
<comment type="subcellular location">
    <subcellularLocation>
        <location evidence="1">Cytoplasm</location>
    </subcellularLocation>
</comment>
<dbReference type="InterPro" id="IPR000835">
    <property type="entry name" value="HTH_MarR-typ"/>
</dbReference>
<dbReference type="InterPro" id="IPR055166">
    <property type="entry name" value="Transc_reg_Sar_Rot_HTH"/>
</dbReference>
<dbReference type="Gene3D" id="1.10.10.10">
    <property type="entry name" value="Winged helix-like DNA-binding domain superfamily/Winged helix DNA-binding domain"/>
    <property type="match status" value="1"/>
</dbReference>
<dbReference type="PROSITE" id="PS50995">
    <property type="entry name" value="HTH_MARR_2"/>
    <property type="match status" value="1"/>
</dbReference>
<dbReference type="SUPFAM" id="SSF46785">
    <property type="entry name" value="Winged helix' DNA-binding domain"/>
    <property type="match status" value="1"/>
</dbReference>
<dbReference type="PANTHER" id="PTHR42756:SF1">
    <property type="entry name" value="TRANSCRIPTIONAL REPRESSOR OF EMRAB OPERON"/>
    <property type="match status" value="1"/>
</dbReference>
<protein>
    <recommendedName>
        <fullName evidence="6">HTH-type transcriptional regulator SarZ</fullName>
    </recommendedName>
    <alternativeName>
        <fullName evidence="7">Staphylococcal accessory regulator Z</fullName>
    </alternativeName>
</protein>
<dbReference type="InterPro" id="IPR036388">
    <property type="entry name" value="WH-like_DNA-bd_sf"/>
</dbReference>
<keyword evidence="3" id="KW-0238">DNA-binding</keyword>
<evidence type="ECO:0000256" key="3">
    <source>
        <dbReference type="ARBA" id="ARBA00023125"/>
    </source>
</evidence>
<evidence type="ECO:0000256" key="1">
    <source>
        <dbReference type="ARBA" id="ARBA00004496"/>
    </source>
</evidence>
<keyword evidence="4" id="KW-0804">Transcription</keyword>
<evidence type="ECO:0000256" key="2">
    <source>
        <dbReference type="ARBA" id="ARBA00023015"/>
    </source>
</evidence>
<dbReference type="SMART" id="SM00347">
    <property type="entry name" value="HTH_MARR"/>
    <property type="match status" value="1"/>
</dbReference>
<name>A0ABW6KHK1_9BACI</name>
<dbReference type="EMBL" id="JBIACK010000013">
    <property type="protein sequence ID" value="MFE8703072.1"/>
    <property type="molecule type" value="Genomic_DNA"/>
</dbReference>
<accession>A0ABW6KHK1</accession>
<organism evidence="9 10">
    <name type="scientific">Cytobacillus spartinae</name>
    <dbReference type="NCBI Taxonomy" id="3299023"/>
    <lineage>
        <taxon>Bacteria</taxon>
        <taxon>Bacillati</taxon>
        <taxon>Bacillota</taxon>
        <taxon>Bacilli</taxon>
        <taxon>Bacillales</taxon>
        <taxon>Bacillaceae</taxon>
        <taxon>Cytobacillus</taxon>
    </lineage>
</organism>
<evidence type="ECO:0000313" key="9">
    <source>
        <dbReference type="EMBL" id="MFE8703072.1"/>
    </source>
</evidence>
<evidence type="ECO:0000256" key="7">
    <source>
        <dbReference type="ARBA" id="ARBA00047207"/>
    </source>
</evidence>
<evidence type="ECO:0000256" key="4">
    <source>
        <dbReference type="ARBA" id="ARBA00023163"/>
    </source>
</evidence>
<dbReference type="PANTHER" id="PTHR42756">
    <property type="entry name" value="TRANSCRIPTIONAL REGULATOR, MARR"/>
    <property type="match status" value="1"/>
</dbReference>
<gene>
    <name evidence="9" type="ORF">ACFYKX_21050</name>
</gene>
<evidence type="ECO:0000256" key="6">
    <source>
        <dbReference type="ARBA" id="ARBA00047188"/>
    </source>
</evidence>
<evidence type="ECO:0000256" key="5">
    <source>
        <dbReference type="ARBA" id="ARBA00046337"/>
    </source>
</evidence>
<keyword evidence="2" id="KW-0805">Transcription regulation</keyword>
<sequence length="148" mass="17279">MSHLNDFLTLENQLCFAIYETSSQFNKLYSNVLHSFGITYPQYLVLLALWEQDGLTVKELGEKLSLGTGTLTPMIKRMEMNGWLKKERSTTDERKVCVSLQPKALEEKENISQKVAKELLSCNIEYQEYEQLMNQIRLLQRKLKGRQK</sequence>
<dbReference type="Proteomes" id="UP001601059">
    <property type="component" value="Unassembled WGS sequence"/>
</dbReference>
<comment type="caution">
    <text evidence="9">The sequence shown here is derived from an EMBL/GenBank/DDBJ whole genome shotgun (WGS) entry which is preliminary data.</text>
</comment>
<evidence type="ECO:0000313" key="10">
    <source>
        <dbReference type="Proteomes" id="UP001601059"/>
    </source>
</evidence>
<dbReference type="InterPro" id="IPR036390">
    <property type="entry name" value="WH_DNA-bd_sf"/>
</dbReference>
<dbReference type="Pfam" id="PF22381">
    <property type="entry name" value="Staph_reg_Sar_Rot"/>
    <property type="match status" value="1"/>
</dbReference>
<keyword evidence="10" id="KW-1185">Reference proteome</keyword>